<feature type="compositionally biased region" description="Polar residues" evidence="1">
    <location>
        <begin position="845"/>
        <end position="862"/>
    </location>
</feature>
<gene>
    <name evidence="3" type="ORF">KME15_26320</name>
</gene>
<dbReference type="InterPro" id="IPR025048">
    <property type="entry name" value="DUF3987"/>
</dbReference>
<feature type="domain" description="DNA primase/polymerase bifunctional N-terminal" evidence="2">
    <location>
        <begin position="2"/>
        <end position="192"/>
    </location>
</feature>
<feature type="region of interest" description="Disordered" evidence="1">
    <location>
        <begin position="791"/>
        <end position="830"/>
    </location>
</feature>
<dbReference type="Pfam" id="PF13148">
    <property type="entry name" value="DUF3987"/>
    <property type="match status" value="1"/>
</dbReference>
<evidence type="ECO:0000259" key="2">
    <source>
        <dbReference type="SMART" id="SM00943"/>
    </source>
</evidence>
<dbReference type="Pfam" id="PF08707">
    <property type="entry name" value="PriCT_2"/>
    <property type="match status" value="1"/>
</dbReference>
<reference evidence="3" key="2">
    <citation type="journal article" date="2022" name="Microbiol. Resour. Announc.">
        <title>Metagenome Sequencing to Explore Phylogenomics of Terrestrial Cyanobacteria.</title>
        <authorList>
            <person name="Ward R.D."/>
            <person name="Stajich J.E."/>
            <person name="Johansen J.R."/>
            <person name="Huntemann M."/>
            <person name="Clum A."/>
            <person name="Foster B."/>
            <person name="Foster B."/>
            <person name="Roux S."/>
            <person name="Palaniappan K."/>
            <person name="Varghese N."/>
            <person name="Mukherjee S."/>
            <person name="Reddy T.B.K."/>
            <person name="Daum C."/>
            <person name="Copeland A."/>
            <person name="Chen I.A."/>
            <person name="Ivanova N.N."/>
            <person name="Kyrpides N.C."/>
            <person name="Shapiro N."/>
            <person name="Eloe-Fadrosh E.A."/>
            <person name="Pietrasiak N."/>
        </authorList>
    </citation>
    <scope>NUCLEOTIDE SEQUENCE</scope>
    <source>
        <strain evidence="3">UHER 2000/2452</strain>
    </source>
</reference>
<dbReference type="InterPro" id="IPR015330">
    <property type="entry name" value="DNA_primase/pol_bifunc_N"/>
</dbReference>
<dbReference type="GO" id="GO:0016817">
    <property type="term" value="F:hydrolase activity, acting on acid anhydrides"/>
    <property type="evidence" value="ECO:0007669"/>
    <property type="project" value="InterPro"/>
</dbReference>
<dbReference type="SMART" id="SM00943">
    <property type="entry name" value="Prim-Pol"/>
    <property type="match status" value="1"/>
</dbReference>
<dbReference type="Pfam" id="PF09250">
    <property type="entry name" value="Prim-Pol"/>
    <property type="match status" value="1"/>
</dbReference>
<organism evidence="3 4">
    <name type="scientific">Drouetiella hepatica Uher 2000/2452</name>
    <dbReference type="NCBI Taxonomy" id="904376"/>
    <lineage>
        <taxon>Bacteria</taxon>
        <taxon>Bacillati</taxon>
        <taxon>Cyanobacteriota</taxon>
        <taxon>Cyanophyceae</taxon>
        <taxon>Oculatellales</taxon>
        <taxon>Oculatellaceae</taxon>
        <taxon>Drouetiella</taxon>
    </lineage>
</organism>
<feature type="region of interest" description="Disordered" evidence="1">
    <location>
        <begin position="845"/>
        <end position="869"/>
    </location>
</feature>
<proteinExistence type="predicted"/>
<dbReference type="InterPro" id="IPR014819">
    <property type="entry name" value="PriCT_2"/>
</dbReference>
<protein>
    <submittedName>
        <fullName evidence="3">DUF3987 domain-containing protein</fullName>
    </submittedName>
</protein>
<evidence type="ECO:0000256" key="1">
    <source>
        <dbReference type="SAM" id="MobiDB-lite"/>
    </source>
</evidence>
<dbReference type="AlphaFoldDB" id="A0A951QHI4"/>
<dbReference type="EMBL" id="JAHHHD010000061">
    <property type="protein sequence ID" value="MBW4662184.1"/>
    <property type="molecule type" value="Genomic_DNA"/>
</dbReference>
<name>A0A951QHI4_9CYAN</name>
<feature type="compositionally biased region" description="Polar residues" evidence="1">
    <location>
        <begin position="811"/>
        <end position="830"/>
    </location>
</feature>
<dbReference type="Proteomes" id="UP000757435">
    <property type="component" value="Unassembled WGS sequence"/>
</dbReference>
<comment type="caution">
    <text evidence="3">The sequence shown here is derived from an EMBL/GenBank/DDBJ whole genome shotgun (WGS) entry which is preliminary data.</text>
</comment>
<accession>A0A951QHI4</accession>
<sequence>MVKTLPEEWALVAVGDKKAPLGTDWQNKPLALEDFRKATQAGMFESLSITSKEGQTFHPSVNWWYAIGVLCGKPSGGLLFVDHDGASCDGLVEQLSNQPIAQALPKTLVVTSGREGRYQAIYRVPEQFWDAIATRKIRTGTQDKDGKPEQLELRWDGCQSVVGGYHPLTHSYQWLPGQSPQECEVAETPKWLIERMLKDIPLHQPAQVKSNHHPASLLCTTRDWARSYLAAVPSAEDYDTWIQVGMALHSADENLLVDWDDWSRGATNYKPGECERHWKSFQPSRGIGLGTLGQLAKQNNWQSPFRESKSDRSAPTVTHSSNILVIPLPLQELEEDFEELAQEVQSFVHLTEEHVPVQDLLSLRLTVPLMHRAKQFNVPLESFVGILLPVAASLLKIGTQLEISASSEYRCPPILWTGLVGESGANKSPIFDSLLKPLEGLQAQADEIYKIEFTQYENELEDWQKCPKESRGNQPLFPVQREYYLQDATLEAIAACLSTQPDRGVVIPIDEFASFFNGFNQYRSGGRGNDRQKLLSAYDGKAVKVNRKAGSRISLTQTAISLTGTIQPCVLRKQMGDLNEVDGFWARFLWIQLPLTRMPAPGEGVSYDLSGLLRSLYQGLESLTPETYQFDQRGRAIWVDWHNYCEDQKLDEANPARRAIYPKSKERAARIALVVHCINAVVEDRIPERIIPSNLLESAIAFTKWSIGQTQLIYADAGAVSHEETSKIVRFIERFRNSSWITARNVTHWWSAKPKLKAEAARAFMKQVVDLGYAIDNGKTGKDYAIRIKGNADNSGNNPPESFDSLDTALGNKNGNSPVTTNGTNPELPTEQNFKIENSLASSLDSLSTGATTEHCSRNSSNGKDESPVDLLPDVIRIVTTPTSPPDQGSTGICYPVTDTVIQAGDRVVLTGEGSNRPPDELKAVWTVQAIQEQKAIVESETFERRVFPLMWLTLYE</sequence>
<evidence type="ECO:0000313" key="3">
    <source>
        <dbReference type="EMBL" id="MBW4662184.1"/>
    </source>
</evidence>
<evidence type="ECO:0000313" key="4">
    <source>
        <dbReference type="Proteomes" id="UP000757435"/>
    </source>
</evidence>
<reference evidence="3" key="1">
    <citation type="submission" date="2021-05" db="EMBL/GenBank/DDBJ databases">
        <authorList>
            <person name="Pietrasiak N."/>
            <person name="Ward R."/>
            <person name="Stajich J.E."/>
            <person name="Kurbessoian T."/>
        </authorList>
    </citation>
    <scope>NUCLEOTIDE SEQUENCE</scope>
    <source>
        <strain evidence="3">UHER 2000/2452</strain>
    </source>
</reference>